<protein>
    <recommendedName>
        <fullName evidence="17">Calcium-dependent protein kinase</fullName>
    </recommendedName>
</protein>
<dbReference type="GO" id="GO:0043226">
    <property type="term" value="C:organelle"/>
    <property type="evidence" value="ECO:0007669"/>
    <property type="project" value="UniProtKB-ARBA"/>
</dbReference>
<dbReference type="CDD" id="cd00051">
    <property type="entry name" value="EFh"/>
    <property type="match status" value="2"/>
</dbReference>
<keyword evidence="8" id="KW-0418">Kinase</keyword>
<dbReference type="Gene3D" id="3.30.200.20">
    <property type="entry name" value="Phosphorylase Kinase, domain 1"/>
    <property type="match status" value="1"/>
</dbReference>
<dbReference type="InterPro" id="IPR000719">
    <property type="entry name" value="Prot_kinase_dom"/>
</dbReference>
<keyword evidence="5" id="KW-0808">Transferase</keyword>
<evidence type="ECO:0000256" key="12">
    <source>
        <dbReference type="PROSITE-ProRule" id="PRU10141"/>
    </source>
</evidence>
<dbReference type="GO" id="GO:0005524">
    <property type="term" value="F:ATP binding"/>
    <property type="evidence" value="ECO:0007669"/>
    <property type="project" value="UniProtKB-UniRule"/>
</dbReference>
<reference evidence="15 16" key="1">
    <citation type="submission" date="2020-04" db="EMBL/GenBank/DDBJ databases">
        <title>Perkinsus chesapeaki whole genome sequence.</title>
        <authorList>
            <person name="Bogema D.R."/>
        </authorList>
    </citation>
    <scope>NUCLEOTIDE SEQUENCE [LARGE SCALE GENOMIC DNA]</scope>
    <source>
        <strain evidence="15">ATCC PRA-425</strain>
    </source>
</reference>
<keyword evidence="6" id="KW-0677">Repeat</keyword>
<feature type="domain" description="EF-hand" evidence="14">
    <location>
        <begin position="504"/>
        <end position="535"/>
    </location>
</feature>
<gene>
    <name evidence="15" type="ORF">FOL47_005632</name>
</gene>
<organism evidence="15 16">
    <name type="scientific">Perkinsus chesapeaki</name>
    <name type="common">Clam parasite</name>
    <name type="synonym">Perkinsus andrewsi</name>
    <dbReference type="NCBI Taxonomy" id="330153"/>
    <lineage>
        <taxon>Eukaryota</taxon>
        <taxon>Sar</taxon>
        <taxon>Alveolata</taxon>
        <taxon>Perkinsozoa</taxon>
        <taxon>Perkinsea</taxon>
        <taxon>Perkinsida</taxon>
        <taxon>Perkinsidae</taxon>
        <taxon>Perkinsus</taxon>
    </lineage>
</organism>
<evidence type="ECO:0000256" key="2">
    <source>
        <dbReference type="ARBA" id="ARBA00005253"/>
    </source>
</evidence>
<dbReference type="PROSITE" id="PS00107">
    <property type="entry name" value="PROTEIN_KINASE_ATP"/>
    <property type="match status" value="1"/>
</dbReference>
<dbReference type="Pfam" id="PF13499">
    <property type="entry name" value="EF-hand_7"/>
    <property type="match status" value="2"/>
</dbReference>
<keyword evidence="9" id="KW-0106">Calcium</keyword>
<dbReference type="InterPro" id="IPR050205">
    <property type="entry name" value="CDPK_Ser/Thr_kinases"/>
</dbReference>
<dbReference type="EMBL" id="JAAPAO010000031">
    <property type="protein sequence ID" value="KAF4676681.1"/>
    <property type="molecule type" value="Genomic_DNA"/>
</dbReference>
<dbReference type="Gene3D" id="1.10.238.10">
    <property type="entry name" value="EF-hand"/>
    <property type="match status" value="1"/>
</dbReference>
<feature type="domain" description="EF-hand" evidence="14">
    <location>
        <begin position="467"/>
        <end position="502"/>
    </location>
</feature>
<dbReference type="FunFam" id="1.10.238.10:FF:000178">
    <property type="entry name" value="Calmodulin-2 A"/>
    <property type="match status" value="1"/>
</dbReference>
<dbReference type="InterPro" id="IPR002048">
    <property type="entry name" value="EF_hand_dom"/>
</dbReference>
<dbReference type="AlphaFoldDB" id="A0A7J6N0Q0"/>
<keyword evidence="7 12" id="KW-0547">Nucleotide-binding</keyword>
<proteinExistence type="inferred from homology"/>
<dbReference type="GO" id="GO:0004674">
    <property type="term" value="F:protein serine/threonine kinase activity"/>
    <property type="evidence" value="ECO:0007669"/>
    <property type="project" value="UniProtKB-KW"/>
</dbReference>
<sequence length="575" mass="64786">MSRAAQGQLGPQMQSNLSRLVEVQKAASFNRNSQMTLLWSSEKTFQGPAVTRPILSEIQQEESRDLRMAKIITHSKIADIYEFDGRILGSGVSGSVRSITNKSTGQHFALKKLPTWNLNKKKYDQLYNEVTIFLRLDHPNIVRLHEVYEDRESETRRSKTFLYMVMERCSGGELFDRLKNVKRFSEADAAGLVRQMFSAVNYCHEHNICHRDLKLENWMFLDKSLNSPLKLIDFGFSQRFTSGVPLTRVCGTCFYVAPEVLKGTHDQKCDIWSLGVITYMLLSGMPPFSGSNEQAILRSVRVGKYNFSAPVWKSVSPEAKQFVVRLLTKDPTRRPSCSEALRDPWLQSAAARKEMPPLDTSVLENLHRFAAAGTMKRAALGLIAMTMSMPQVRELEEQFRALDKDGNGVITLEELTTALTEKLNMSKEEAQSVFRKLDVTGDHEIHYSGKVDADEFLAASLELHIADNESLILDAFRKMDRDGSGSISLENLRTILGEDYMGTRIEELLKECDINGDGQIQYEEFVALVTDGPGFDSDSEASNPRVREDSLAKEIKTLERLGTMMSSDSGDEGKD</sequence>
<evidence type="ECO:0000256" key="9">
    <source>
        <dbReference type="ARBA" id="ARBA00022837"/>
    </source>
</evidence>
<feature type="domain" description="Protein kinase" evidence="13">
    <location>
        <begin position="82"/>
        <end position="346"/>
    </location>
</feature>
<evidence type="ECO:0000313" key="15">
    <source>
        <dbReference type="EMBL" id="KAF4676681.1"/>
    </source>
</evidence>
<dbReference type="FunFam" id="1.10.510.10:FF:000571">
    <property type="entry name" value="Maternal embryonic leucine zipper kinase"/>
    <property type="match status" value="1"/>
</dbReference>
<keyword evidence="10 12" id="KW-0067">ATP-binding</keyword>
<evidence type="ECO:0000313" key="16">
    <source>
        <dbReference type="Proteomes" id="UP000591131"/>
    </source>
</evidence>
<dbReference type="Proteomes" id="UP000591131">
    <property type="component" value="Unassembled WGS sequence"/>
</dbReference>
<dbReference type="GO" id="GO:0005509">
    <property type="term" value="F:calcium ion binding"/>
    <property type="evidence" value="ECO:0007669"/>
    <property type="project" value="InterPro"/>
</dbReference>
<keyword evidence="4" id="KW-0723">Serine/threonine-protein kinase</keyword>
<dbReference type="InterPro" id="IPR017441">
    <property type="entry name" value="Protein_kinase_ATP_BS"/>
</dbReference>
<comment type="subunit">
    <text evidence="3">Monomer.</text>
</comment>
<evidence type="ECO:0000256" key="8">
    <source>
        <dbReference type="ARBA" id="ARBA00022777"/>
    </source>
</evidence>
<evidence type="ECO:0000256" key="7">
    <source>
        <dbReference type="ARBA" id="ARBA00022741"/>
    </source>
</evidence>
<comment type="similarity">
    <text evidence="2">Belongs to the centrin family.</text>
</comment>
<evidence type="ECO:0000256" key="6">
    <source>
        <dbReference type="ARBA" id="ARBA00022737"/>
    </source>
</evidence>
<dbReference type="InterPro" id="IPR011009">
    <property type="entry name" value="Kinase-like_dom_sf"/>
</dbReference>
<evidence type="ECO:0000259" key="14">
    <source>
        <dbReference type="PROSITE" id="PS50222"/>
    </source>
</evidence>
<dbReference type="PANTHER" id="PTHR24349">
    <property type="entry name" value="SERINE/THREONINE-PROTEIN KINASE"/>
    <property type="match status" value="1"/>
</dbReference>
<dbReference type="SMART" id="SM00054">
    <property type="entry name" value="EFh"/>
    <property type="match status" value="4"/>
</dbReference>
<evidence type="ECO:0000256" key="1">
    <source>
        <dbReference type="ARBA" id="ARBA00001946"/>
    </source>
</evidence>
<evidence type="ECO:0000256" key="4">
    <source>
        <dbReference type="ARBA" id="ARBA00022527"/>
    </source>
</evidence>
<dbReference type="PROSITE" id="PS50222">
    <property type="entry name" value="EF_HAND_2"/>
    <property type="match status" value="3"/>
</dbReference>
<evidence type="ECO:0000259" key="13">
    <source>
        <dbReference type="PROSITE" id="PS50011"/>
    </source>
</evidence>
<evidence type="ECO:0008006" key="17">
    <source>
        <dbReference type="Google" id="ProtNLM"/>
    </source>
</evidence>
<keyword evidence="16" id="KW-1185">Reference proteome</keyword>
<comment type="cofactor">
    <cofactor evidence="1">
        <name>Mg(2+)</name>
        <dbReference type="ChEBI" id="CHEBI:18420"/>
    </cofactor>
</comment>
<dbReference type="SUPFAM" id="SSF47473">
    <property type="entry name" value="EF-hand"/>
    <property type="match status" value="1"/>
</dbReference>
<comment type="similarity">
    <text evidence="11">Belongs to the protein kinase superfamily. Ser/Thr protein kinase family. CDPK subfamily.</text>
</comment>
<name>A0A7J6N0Q0_PERCH</name>
<comment type="caution">
    <text evidence="15">The sequence shown here is derived from an EMBL/GenBank/DDBJ whole genome shotgun (WGS) entry which is preliminary data.</text>
</comment>
<feature type="binding site" evidence="12">
    <location>
        <position position="111"/>
    </location>
    <ligand>
        <name>ATP</name>
        <dbReference type="ChEBI" id="CHEBI:30616"/>
    </ligand>
</feature>
<evidence type="ECO:0000256" key="5">
    <source>
        <dbReference type="ARBA" id="ARBA00022679"/>
    </source>
</evidence>
<dbReference type="InterPro" id="IPR018247">
    <property type="entry name" value="EF_Hand_1_Ca_BS"/>
</dbReference>
<dbReference type="InterPro" id="IPR011992">
    <property type="entry name" value="EF-hand-dom_pair"/>
</dbReference>
<evidence type="ECO:0000256" key="10">
    <source>
        <dbReference type="ARBA" id="ARBA00022840"/>
    </source>
</evidence>
<dbReference type="OrthoDB" id="40902at2759"/>
<evidence type="ECO:0000256" key="11">
    <source>
        <dbReference type="ARBA" id="ARBA00024334"/>
    </source>
</evidence>
<dbReference type="Gene3D" id="1.10.510.10">
    <property type="entry name" value="Transferase(Phosphotransferase) domain 1"/>
    <property type="match status" value="1"/>
</dbReference>
<dbReference type="SUPFAM" id="SSF56112">
    <property type="entry name" value="Protein kinase-like (PK-like)"/>
    <property type="match status" value="1"/>
</dbReference>
<evidence type="ECO:0000256" key="3">
    <source>
        <dbReference type="ARBA" id="ARBA00011245"/>
    </source>
</evidence>
<dbReference type="CDD" id="cd05117">
    <property type="entry name" value="STKc_CAMK"/>
    <property type="match status" value="1"/>
</dbReference>
<dbReference type="Pfam" id="PF00069">
    <property type="entry name" value="Pkinase"/>
    <property type="match status" value="1"/>
</dbReference>
<dbReference type="SMART" id="SM00220">
    <property type="entry name" value="S_TKc"/>
    <property type="match status" value="1"/>
</dbReference>
<dbReference type="PROSITE" id="PS50011">
    <property type="entry name" value="PROTEIN_KINASE_DOM"/>
    <property type="match status" value="1"/>
</dbReference>
<feature type="domain" description="EF-hand" evidence="14">
    <location>
        <begin position="390"/>
        <end position="425"/>
    </location>
</feature>
<accession>A0A7J6N0Q0</accession>
<dbReference type="PROSITE" id="PS00018">
    <property type="entry name" value="EF_HAND_1"/>
    <property type="match status" value="2"/>
</dbReference>